<evidence type="ECO:0000313" key="3">
    <source>
        <dbReference type="Proteomes" id="UP000825729"/>
    </source>
</evidence>
<evidence type="ECO:0000313" key="2">
    <source>
        <dbReference type="EMBL" id="KAG9447772.1"/>
    </source>
</evidence>
<sequence>MVQAWRDRIVPRMLSSGVVRDISLLADAGFAISRLQEMGHDVTRLRVYTQQLQTLQEIEPSAGEKVRRTSRDEERAEEKDARERFELAREQLQSAGTKVDTLPLKQKEIRESVRGLEAGVVEAERLIAEVIATPTLSAAEEATLLSSRAAFGGVAAGDGEKSLGAALFFRL</sequence>
<protein>
    <submittedName>
        <fullName evidence="2">Uncharacterized protein</fullName>
    </submittedName>
</protein>
<dbReference type="EMBL" id="JAINDJ010000005">
    <property type="protein sequence ID" value="KAG9447772.1"/>
    <property type="molecule type" value="Genomic_DNA"/>
</dbReference>
<gene>
    <name evidence="2" type="ORF">H6P81_013900</name>
</gene>
<name>A0AAV7EG17_ARIFI</name>
<evidence type="ECO:0000256" key="1">
    <source>
        <dbReference type="SAM" id="MobiDB-lite"/>
    </source>
</evidence>
<feature type="region of interest" description="Disordered" evidence="1">
    <location>
        <begin position="61"/>
        <end position="81"/>
    </location>
</feature>
<proteinExistence type="predicted"/>
<accession>A0AAV7EG17</accession>
<dbReference type="AlphaFoldDB" id="A0AAV7EG17"/>
<organism evidence="2 3">
    <name type="scientific">Aristolochia fimbriata</name>
    <name type="common">White veined hardy Dutchman's pipe vine</name>
    <dbReference type="NCBI Taxonomy" id="158543"/>
    <lineage>
        <taxon>Eukaryota</taxon>
        <taxon>Viridiplantae</taxon>
        <taxon>Streptophyta</taxon>
        <taxon>Embryophyta</taxon>
        <taxon>Tracheophyta</taxon>
        <taxon>Spermatophyta</taxon>
        <taxon>Magnoliopsida</taxon>
        <taxon>Magnoliidae</taxon>
        <taxon>Piperales</taxon>
        <taxon>Aristolochiaceae</taxon>
        <taxon>Aristolochia</taxon>
    </lineage>
</organism>
<dbReference type="Proteomes" id="UP000825729">
    <property type="component" value="Unassembled WGS sequence"/>
</dbReference>
<keyword evidence="3" id="KW-1185">Reference proteome</keyword>
<reference evidence="2 3" key="1">
    <citation type="submission" date="2021-07" db="EMBL/GenBank/DDBJ databases">
        <title>The Aristolochia fimbriata genome: insights into angiosperm evolution, floral development and chemical biosynthesis.</title>
        <authorList>
            <person name="Jiao Y."/>
        </authorList>
    </citation>
    <scope>NUCLEOTIDE SEQUENCE [LARGE SCALE GENOMIC DNA]</scope>
    <source>
        <strain evidence="2">IBCAS-2021</strain>
        <tissue evidence="2">Leaf</tissue>
    </source>
</reference>
<comment type="caution">
    <text evidence="2">The sequence shown here is derived from an EMBL/GenBank/DDBJ whole genome shotgun (WGS) entry which is preliminary data.</text>
</comment>
<feature type="compositionally biased region" description="Basic and acidic residues" evidence="1">
    <location>
        <begin position="62"/>
        <end position="81"/>
    </location>
</feature>